<dbReference type="Proteomes" id="UP000188597">
    <property type="component" value="Unassembled WGS sequence"/>
</dbReference>
<dbReference type="InterPro" id="IPR015422">
    <property type="entry name" value="PyrdxlP-dep_Trfase_small"/>
</dbReference>
<evidence type="ECO:0000313" key="2">
    <source>
        <dbReference type="Proteomes" id="UP000188597"/>
    </source>
</evidence>
<organism evidence="1 2">
    <name type="scientific">Fictibacillus arsenicus</name>
    <dbReference type="NCBI Taxonomy" id="255247"/>
    <lineage>
        <taxon>Bacteria</taxon>
        <taxon>Bacillati</taxon>
        <taxon>Bacillota</taxon>
        <taxon>Bacilli</taxon>
        <taxon>Bacillales</taxon>
        <taxon>Fictibacillaceae</taxon>
        <taxon>Fictibacillus</taxon>
    </lineage>
</organism>
<reference evidence="1 2" key="1">
    <citation type="submission" date="2016-11" db="EMBL/GenBank/DDBJ databases">
        <authorList>
            <person name="Jaros S."/>
            <person name="Januszkiewicz K."/>
            <person name="Wedrychowicz H."/>
        </authorList>
    </citation>
    <scope>NUCLEOTIDE SEQUENCE [LARGE SCALE GENOMIC DNA]</scope>
    <source>
        <strain evidence="1 2">Con a/3</strain>
    </source>
</reference>
<dbReference type="InterPro" id="IPR015424">
    <property type="entry name" value="PyrdxlP-dep_Trfase"/>
</dbReference>
<dbReference type="SUPFAM" id="SSF53383">
    <property type="entry name" value="PLP-dependent transferases"/>
    <property type="match status" value="1"/>
</dbReference>
<comment type="caution">
    <text evidence="1">The sequence shown here is derived from an EMBL/GenBank/DDBJ whole genome shotgun (WGS) entry which is preliminary data.</text>
</comment>
<dbReference type="Gene3D" id="3.90.1150.10">
    <property type="entry name" value="Aspartate Aminotransferase, domain 1"/>
    <property type="match status" value="1"/>
</dbReference>
<feature type="non-terminal residue" evidence="1">
    <location>
        <position position="1"/>
    </location>
</feature>
<evidence type="ECO:0000313" key="1">
    <source>
        <dbReference type="EMBL" id="OOE04263.1"/>
    </source>
</evidence>
<protein>
    <submittedName>
        <fullName evidence="1">Succinyldiaminopimelate transaminase</fullName>
    </submittedName>
</protein>
<sequence length="71" mass="7301">WTRRADLDPADATAQDSWDLLGELADLGIIAGPGVFYGAGGDGYVRVAITATDEAVARAAARLTARGPRTG</sequence>
<accession>A0A1V3FRC7</accession>
<proteinExistence type="predicted"/>
<dbReference type="EMBL" id="MQMF01000048">
    <property type="protein sequence ID" value="OOE04263.1"/>
    <property type="molecule type" value="Genomic_DNA"/>
</dbReference>
<dbReference type="AlphaFoldDB" id="A0A1V3FRC7"/>
<name>A0A1V3FRC7_9BACL</name>
<gene>
    <name evidence="1" type="ORF">UN64_20050</name>
</gene>